<organism evidence="2 3">
    <name type="scientific">Hymenolepis diminuta</name>
    <name type="common">Rat tapeworm</name>
    <dbReference type="NCBI Taxonomy" id="6216"/>
    <lineage>
        <taxon>Eukaryota</taxon>
        <taxon>Metazoa</taxon>
        <taxon>Spiralia</taxon>
        <taxon>Lophotrochozoa</taxon>
        <taxon>Platyhelminthes</taxon>
        <taxon>Cestoda</taxon>
        <taxon>Eucestoda</taxon>
        <taxon>Cyclophyllidea</taxon>
        <taxon>Hymenolepididae</taxon>
        <taxon>Hymenolepis</taxon>
    </lineage>
</organism>
<feature type="domain" description="Cyclic nucleotide-binding" evidence="1">
    <location>
        <begin position="43"/>
        <end position="159"/>
    </location>
</feature>
<dbReference type="Pfam" id="PF00027">
    <property type="entry name" value="cNMP_binding"/>
    <property type="match status" value="1"/>
</dbReference>
<dbReference type="GO" id="GO:0005249">
    <property type="term" value="F:voltage-gated potassium channel activity"/>
    <property type="evidence" value="ECO:0007669"/>
    <property type="project" value="TreeGrafter"/>
</dbReference>
<dbReference type="GO" id="GO:0003254">
    <property type="term" value="P:regulation of membrane depolarization"/>
    <property type="evidence" value="ECO:0007669"/>
    <property type="project" value="TreeGrafter"/>
</dbReference>
<reference evidence="2 3" key="1">
    <citation type="submission" date="2019-07" db="EMBL/GenBank/DDBJ databases">
        <authorList>
            <person name="Jastrzebski P J."/>
            <person name="Paukszto L."/>
            <person name="Jastrzebski P J."/>
        </authorList>
    </citation>
    <scope>NUCLEOTIDE SEQUENCE [LARGE SCALE GENOMIC DNA]</scope>
    <source>
        <strain evidence="2 3">WMS-il1</strain>
    </source>
</reference>
<dbReference type="PANTHER" id="PTHR45689">
    <property type="entry name" value="I[[H]] CHANNEL, ISOFORM E"/>
    <property type="match status" value="1"/>
</dbReference>
<dbReference type="GO" id="GO:0035725">
    <property type="term" value="P:sodium ion transmembrane transport"/>
    <property type="evidence" value="ECO:0007669"/>
    <property type="project" value="TreeGrafter"/>
</dbReference>
<dbReference type="GO" id="GO:0098855">
    <property type="term" value="C:HCN channel complex"/>
    <property type="evidence" value="ECO:0007669"/>
    <property type="project" value="TreeGrafter"/>
</dbReference>
<dbReference type="InterPro" id="IPR051413">
    <property type="entry name" value="K/Na_HCN_channel"/>
</dbReference>
<evidence type="ECO:0000259" key="1">
    <source>
        <dbReference type="PROSITE" id="PS50042"/>
    </source>
</evidence>
<dbReference type="PROSITE" id="PS50042">
    <property type="entry name" value="CNMP_BINDING_3"/>
    <property type="match status" value="1"/>
</dbReference>
<dbReference type="SUPFAM" id="SSF51206">
    <property type="entry name" value="cAMP-binding domain-like"/>
    <property type="match status" value="1"/>
</dbReference>
<dbReference type="PROSITE" id="PS00889">
    <property type="entry name" value="CNMP_BINDING_2"/>
    <property type="match status" value="1"/>
</dbReference>
<keyword evidence="3" id="KW-1185">Reference proteome</keyword>
<dbReference type="InterPro" id="IPR018488">
    <property type="entry name" value="cNMP-bd_CS"/>
</dbReference>
<proteinExistence type="predicted"/>
<dbReference type="CDD" id="cd00038">
    <property type="entry name" value="CAP_ED"/>
    <property type="match status" value="1"/>
</dbReference>
<dbReference type="Gene3D" id="1.10.287.630">
    <property type="entry name" value="Helix hairpin bin"/>
    <property type="match status" value="1"/>
</dbReference>
<accession>A0A564ZAU9</accession>
<dbReference type="InterPro" id="IPR018490">
    <property type="entry name" value="cNMP-bd_dom_sf"/>
</dbReference>
<dbReference type="PANTHER" id="PTHR45689:SF5">
    <property type="entry name" value="I[[H]] CHANNEL, ISOFORM E"/>
    <property type="match status" value="1"/>
</dbReference>
<name>A0A564ZAU9_HYMDI</name>
<protein>
    <recommendedName>
        <fullName evidence="1">Cyclic nucleotide-binding domain-containing protein</fullName>
    </recommendedName>
</protein>
<dbReference type="InterPro" id="IPR000595">
    <property type="entry name" value="cNMP-bd_dom"/>
</dbReference>
<dbReference type="Proteomes" id="UP000321570">
    <property type="component" value="Unassembled WGS sequence"/>
</dbReference>
<dbReference type="PROSITE" id="PS00888">
    <property type="entry name" value="CNMP_BINDING_1"/>
    <property type="match status" value="1"/>
</dbReference>
<evidence type="ECO:0000313" key="2">
    <source>
        <dbReference type="EMBL" id="VUZ56556.1"/>
    </source>
</evidence>
<dbReference type="Gene3D" id="2.60.120.10">
    <property type="entry name" value="Jelly Rolls"/>
    <property type="match status" value="1"/>
</dbReference>
<feature type="non-terminal residue" evidence="2">
    <location>
        <position position="1"/>
    </location>
</feature>
<dbReference type="EMBL" id="CABIJS010000706">
    <property type="protein sequence ID" value="VUZ56556.1"/>
    <property type="molecule type" value="Genomic_DNA"/>
</dbReference>
<dbReference type="SMART" id="SM00100">
    <property type="entry name" value="cNMP"/>
    <property type="match status" value="1"/>
</dbReference>
<dbReference type="FunFam" id="2.60.120.10:FF:000057">
    <property type="entry name" value="Cyclic nucleotide-binding domain protein"/>
    <property type="match status" value="1"/>
</dbReference>
<dbReference type="AlphaFoldDB" id="A0A564ZAU9"/>
<sequence>DYYEHRYNGKFFNETEILQEVSECLRDQIVNHTCKSLVAAVPFFKNEDENFVLDVLHRLKFEVFRPDDIIIKYGTFGTKMYFIREGTVEILIPDGTVLNVLTDGAYFGEIAVLTNVRRTATIQAKTYCNLYSLEQQDLFDILKNYPAIKSKLMNVAGERLQTLSRKRVVENCAHLFDNDVPNLDEFPIISENTNVEAETLREKE</sequence>
<evidence type="ECO:0000313" key="3">
    <source>
        <dbReference type="Proteomes" id="UP000321570"/>
    </source>
</evidence>
<dbReference type="InterPro" id="IPR014710">
    <property type="entry name" value="RmlC-like_jellyroll"/>
</dbReference>
<gene>
    <name evidence="2" type="ORF">WMSIL1_LOCUS14169</name>
</gene>